<keyword evidence="3" id="KW-1185">Reference proteome</keyword>
<sequence>MKIQAYHVSSVNGLEVIRVNECDDPHYDGELLGARVACFTTTRYQRRLPDFSVYPRDQPPNTNNPRYVMEFDADEYRKFKMAKTESFRSGRAPTFQVHYLLLRKQDTAEHAIADLINNHLPGREGVEWELYFPGGRANEYTGSDQDDDVRRTFVNVMFWHDVDVTYHDHVSKRRGDLVYPTAHRKGTNYWLNNLMLGWNQAVEDAQNGADDQDGGGDDDDDGNGDIAPDSTQAPDQDDASPSVSLPIAEMNALGLNDSKAEQKSA</sequence>
<feature type="region of interest" description="Disordered" evidence="1">
    <location>
        <begin position="206"/>
        <end position="265"/>
    </location>
</feature>
<accession>A0AAV2ZB41</accession>
<comment type="caution">
    <text evidence="2">The sequence shown here is derived from an EMBL/GenBank/DDBJ whole genome shotgun (WGS) entry which is preliminary data.</text>
</comment>
<name>A0AAV2ZB41_9STRA</name>
<evidence type="ECO:0000313" key="3">
    <source>
        <dbReference type="Proteomes" id="UP001146120"/>
    </source>
</evidence>
<proteinExistence type="predicted"/>
<dbReference type="EMBL" id="DAKRPA010000028">
    <property type="protein sequence ID" value="DBA02689.1"/>
    <property type="molecule type" value="Genomic_DNA"/>
</dbReference>
<feature type="compositionally biased region" description="Polar residues" evidence="1">
    <location>
        <begin position="229"/>
        <end position="243"/>
    </location>
</feature>
<protein>
    <submittedName>
        <fullName evidence="2">Uncharacterized protein</fullName>
    </submittedName>
</protein>
<reference evidence="2" key="1">
    <citation type="submission" date="2022-11" db="EMBL/GenBank/DDBJ databases">
        <authorList>
            <person name="Morgan W.R."/>
            <person name="Tartar A."/>
        </authorList>
    </citation>
    <scope>NUCLEOTIDE SEQUENCE</scope>
    <source>
        <strain evidence="2">ARSEF 373</strain>
    </source>
</reference>
<dbReference type="AlphaFoldDB" id="A0AAV2ZB41"/>
<evidence type="ECO:0000256" key="1">
    <source>
        <dbReference type="SAM" id="MobiDB-lite"/>
    </source>
</evidence>
<feature type="compositionally biased region" description="Acidic residues" evidence="1">
    <location>
        <begin position="210"/>
        <end position="223"/>
    </location>
</feature>
<organism evidence="2 3">
    <name type="scientific">Lagenidium giganteum</name>
    <dbReference type="NCBI Taxonomy" id="4803"/>
    <lineage>
        <taxon>Eukaryota</taxon>
        <taxon>Sar</taxon>
        <taxon>Stramenopiles</taxon>
        <taxon>Oomycota</taxon>
        <taxon>Peronosporomycetes</taxon>
        <taxon>Pythiales</taxon>
        <taxon>Pythiaceae</taxon>
    </lineage>
</organism>
<dbReference type="Proteomes" id="UP001146120">
    <property type="component" value="Unassembled WGS sequence"/>
</dbReference>
<reference evidence="2" key="2">
    <citation type="journal article" date="2023" name="Microbiol Resour">
        <title>Decontamination and Annotation of the Draft Genome Sequence of the Oomycete Lagenidium giganteum ARSEF 373.</title>
        <authorList>
            <person name="Morgan W.R."/>
            <person name="Tartar A."/>
        </authorList>
    </citation>
    <scope>NUCLEOTIDE SEQUENCE</scope>
    <source>
        <strain evidence="2">ARSEF 373</strain>
    </source>
</reference>
<evidence type="ECO:0000313" key="2">
    <source>
        <dbReference type="EMBL" id="DBA02689.1"/>
    </source>
</evidence>
<gene>
    <name evidence="2" type="ORF">N0F65_010514</name>
</gene>